<keyword evidence="7 18" id="KW-0820">tRNA-binding</keyword>
<dbReference type="RefSeq" id="WP_131613599.1">
    <property type="nucleotide sequence ID" value="NZ_PSZP01000023.1"/>
</dbReference>
<dbReference type="Gene3D" id="3.30.56.10">
    <property type="match status" value="2"/>
</dbReference>
<evidence type="ECO:0000256" key="15">
    <source>
        <dbReference type="ARBA" id="ARBA00023146"/>
    </source>
</evidence>
<reference evidence="21 22" key="1">
    <citation type="submission" date="2018-02" db="EMBL/GenBank/DDBJ databases">
        <title>Mycoplasma marinum and Mycoplasma todarodis sp. nov., moderately halophilic and psychrotolerant mycoplasmas isolated from cephalopods.</title>
        <authorList>
            <person name="Viver T."/>
        </authorList>
    </citation>
    <scope>NUCLEOTIDE SEQUENCE [LARGE SCALE GENOMIC DNA]</scope>
    <source>
        <strain evidence="21 22">5H</strain>
    </source>
</reference>
<evidence type="ECO:0000313" key="21">
    <source>
        <dbReference type="EMBL" id="TCG10753.1"/>
    </source>
</evidence>
<dbReference type="Gene3D" id="3.30.930.10">
    <property type="entry name" value="Bira Bifunctional Protein, Domain 2"/>
    <property type="match status" value="1"/>
</dbReference>
<dbReference type="InterPro" id="IPR041616">
    <property type="entry name" value="PheRS_beta_core"/>
</dbReference>
<keyword evidence="13 18" id="KW-0694">RNA-binding</keyword>
<dbReference type="GO" id="GO:0000287">
    <property type="term" value="F:magnesium ion binding"/>
    <property type="evidence" value="ECO:0007669"/>
    <property type="project" value="InterPro"/>
</dbReference>
<evidence type="ECO:0000256" key="2">
    <source>
        <dbReference type="ARBA" id="ARBA00004496"/>
    </source>
</evidence>
<name>A0A4R0XJF9_9MOLU</name>
<proteinExistence type="inferred from homology"/>
<comment type="subcellular location">
    <subcellularLocation>
        <location evidence="2">Cytoplasm</location>
    </subcellularLocation>
</comment>
<evidence type="ECO:0000256" key="6">
    <source>
        <dbReference type="ARBA" id="ARBA00017032"/>
    </source>
</evidence>
<dbReference type="SUPFAM" id="SSF55681">
    <property type="entry name" value="Class II aaRS and biotin synthetases"/>
    <property type="match status" value="1"/>
</dbReference>
<evidence type="ECO:0000259" key="20">
    <source>
        <dbReference type="PROSITE" id="PS51483"/>
    </source>
</evidence>
<evidence type="ECO:0000256" key="4">
    <source>
        <dbReference type="ARBA" id="ARBA00011209"/>
    </source>
</evidence>
<dbReference type="Pfam" id="PF17759">
    <property type="entry name" value="tRNA_synthFbeta"/>
    <property type="match status" value="1"/>
</dbReference>
<dbReference type="GO" id="GO:0005524">
    <property type="term" value="F:ATP binding"/>
    <property type="evidence" value="ECO:0007669"/>
    <property type="project" value="UniProtKB-KW"/>
</dbReference>
<evidence type="ECO:0000256" key="10">
    <source>
        <dbReference type="ARBA" id="ARBA00022741"/>
    </source>
</evidence>
<dbReference type="InterPro" id="IPR020825">
    <property type="entry name" value="Phe-tRNA_synthase-like_B3/B4"/>
</dbReference>
<dbReference type="AlphaFoldDB" id="A0A4R0XJF9"/>
<dbReference type="InterPro" id="IPR005147">
    <property type="entry name" value="tRNA_synthase_B5-dom"/>
</dbReference>
<dbReference type="InterPro" id="IPR004532">
    <property type="entry name" value="Phe-tRNA-ligase_IIc_bsu_bact"/>
</dbReference>
<dbReference type="InterPro" id="IPR045060">
    <property type="entry name" value="Phe-tRNA-ligase_IIc_bsu"/>
</dbReference>
<dbReference type="EC" id="6.1.1.20" evidence="5"/>
<dbReference type="InterPro" id="IPR005146">
    <property type="entry name" value="B3/B4_tRNA-bd"/>
</dbReference>
<evidence type="ECO:0000259" key="19">
    <source>
        <dbReference type="PROSITE" id="PS50886"/>
    </source>
</evidence>
<comment type="catalytic activity">
    <reaction evidence="17">
        <text>tRNA(Phe) + L-phenylalanine + ATP = L-phenylalanyl-tRNA(Phe) + AMP + diphosphate + H(+)</text>
        <dbReference type="Rhea" id="RHEA:19413"/>
        <dbReference type="Rhea" id="RHEA-COMP:9668"/>
        <dbReference type="Rhea" id="RHEA-COMP:9699"/>
        <dbReference type="ChEBI" id="CHEBI:15378"/>
        <dbReference type="ChEBI" id="CHEBI:30616"/>
        <dbReference type="ChEBI" id="CHEBI:33019"/>
        <dbReference type="ChEBI" id="CHEBI:58095"/>
        <dbReference type="ChEBI" id="CHEBI:78442"/>
        <dbReference type="ChEBI" id="CHEBI:78531"/>
        <dbReference type="ChEBI" id="CHEBI:456215"/>
        <dbReference type="EC" id="6.1.1.20"/>
    </reaction>
</comment>
<dbReference type="OrthoDB" id="9805455at2"/>
<dbReference type="SMART" id="SM00874">
    <property type="entry name" value="B5"/>
    <property type="match status" value="1"/>
</dbReference>
<comment type="similarity">
    <text evidence="3">Belongs to the phenylalanyl-tRNA synthetase beta subunit family. Type 1 subfamily.</text>
</comment>
<gene>
    <name evidence="21" type="ORF">C4B25_03155</name>
</gene>
<organism evidence="21 22">
    <name type="scientific">Mycoplasma todarodis</name>
    <dbReference type="NCBI Taxonomy" id="1937191"/>
    <lineage>
        <taxon>Bacteria</taxon>
        <taxon>Bacillati</taxon>
        <taxon>Mycoplasmatota</taxon>
        <taxon>Mollicutes</taxon>
        <taxon>Mycoplasmataceae</taxon>
        <taxon>Mycoplasma</taxon>
    </lineage>
</organism>
<dbReference type="SMART" id="SM00873">
    <property type="entry name" value="B3_4"/>
    <property type="match status" value="1"/>
</dbReference>
<evidence type="ECO:0000256" key="14">
    <source>
        <dbReference type="ARBA" id="ARBA00022917"/>
    </source>
</evidence>
<dbReference type="PROSITE" id="PS51483">
    <property type="entry name" value="B5"/>
    <property type="match status" value="1"/>
</dbReference>
<dbReference type="GO" id="GO:0006432">
    <property type="term" value="P:phenylalanyl-tRNA aminoacylation"/>
    <property type="evidence" value="ECO:0007669"/>
    <property type="project" value="InterPro"/>
</dbReference>
<keyword evidence="9" id="KW-0479">Metal-binding</keyword>
<dbReference type="InterPro" id="IPR012340">
    <property type="entry name" value="NA-bd_OB-fold"/>
</dbReference>
<dbReference type="Gene3D" id="3.50.40.10">
    <property type="entry name" value="Phenylalanyl-trna Synthetase, Chain B, domain 3"/>
    <property type="match status" value="1"/>
</dbReference>
<keyword evidence="11" id="KW-0067">ATP-binding</keyword>
<comment type="cofactor">
    <cofactor evidence="1">
        <name>Mg(2+)</name>
        <dbReference type="ChEBI" id="CHEBI:18420"/>
    </cofactor>
</comment>
<dbReference type="SUPFAM" id="SSF46955">
    <property type="entry name" value="Putative DNA-binding domain"/>
    <property type="match status" value="1"/>
</dbReference>
<dbReference type="Pfam" id="PF01588">
    <property type="entry name" value="tRNA_bind"/>
    <property type="match status" value="1"/>
</dbReference>
<evidence type="ECO:0000256" key="11">
    <source>
        <dbReference type="ARBA" id="ARBA00022840"/>
    </source>
</evidence>
<keyword evidence="14" id="KW-0648">Protein biosynthesis</keyword>
<keyword evidence="22" id="KW-1185">Reference proteome</keyword>
<dbReference type="SUPFAM" id="SSF56037">
    <property type="entry name" value="PheT/TilS domain"/>
    <property type="match status" value="1"/>
</dbReference>
<keyword evidence="10" id="KW-0547">Nucleotide-binding</keyword>
<dbReference type="Proteomes" id="UP000291072">
    <property type="component" value="Unassembled WGS sequence"/>
</dbReference>
<protein>
    <recommendedName>
        <fullName evidence="6">Phenylalanine--tRNA ligase beta subunit</fullName>
        <ecNumber evidence="5">6.1.1.20</ecNumber>
    </recommendedName>
    <alternativeName>
        <fullName evidence="16">Phenylalanyl-tRNA synthetase beta subunit</fullName>
    </alternativeName>
</protein>
<evidence type="ECO:0000256" key="18">
    <source>
        <dbReference type="PROSITE-ProRule" id="PRU00209"/>
    </source>
</evidence>
<evidence type="ECO:0000256" key="12">
    <source>
        <dbReference type="ARBA" id="ARBA00022842"/>
    </source>
</evidence>
<dbReference type="Gene3D" id="2.40.50.140">
    <property type="entry name" value="Nucleic acid-binding proteins"/>
    <property type="match status" value="1"/>
</dbReference>
<dbReference type="NCBIfam" id="NF001882">
    <property type="entry name" value="PRK00629.5-4"/>
    <property type="match status" value="1"/>
</dbReference>
<comment type="caution">
    <text evidence="21">The sequence shown here is derived from an EMBL/GenBank/DDBJ whole genome shotgun (WGS) entry which is preliminary data.</text>
</comment>
<keyword evidence="15" id="KW-0030">Aminoacyl-tRNA synthetase</keyword>
<dbReference type="SUPFAM" id="SSF50249">
    <property type="entry name" value="Nucleic acid-binding proteins"/>
    <property type="match status" value="1"/>
</dbReference>
<accession>A0A4R0XJF9</accession>
<dbReference type="GO" id="GO:0000049">
    <property type="term" value="F:tRNA binding"/>
    <property type="evidence" value="ECO:0007669"/>
    <property type="project" value="UniProtKB-UniRule"/>
</dbReference>
<evidence type="ECO:0000256" key="5">
    <source>
        <dbReference type="ARBA" id="ARBA00012814"/>
    </source>
</evidence>
<evidence type="ECO:0000256" key="13">
    <source>
        <dbReference type="ARBA" id="ARBA00022884"/>
    </source>
</evidence>
<evidence type="ECO:0000256" key="16">
    <source>
        <dbReference type="ARBA" id="ARBA00033189"/>
    </source>
</evidence>
<dbReference type="InterPro" id="IPR045864">
    <property type="entry name" value="aa-tRNA-synth_II/BPL/LPL"/>
</dbReference>
<sequence length="720" mass="81216">MLFSFNLLKKLSKAPKNWKVEDMVIAFNKLGFEVEGTEKFTDAEGVKFGKLLSISKNPEGTKLNVCEIEFNDGVRTIQTTDNGVIGNEGKVVMAFVPGSKLGNMTFADRKMKGIVSQGMLCAFSELVKENFKDSLPTEWEGTLQIFDADMDINQNPLELFGFDDHIIEIDILSNRSDSNSYFVMAQELMAYLNIDSEPQFNKMKEGSFDTEYNVSNGNADLLSIAEANIEDLEVTLEEKLLLLKSGVKSTLPIVDITNLALLMTGQPVHAYNKKKLTKNIVAKDSSTKAKIIGEKEIDFEDSLLIWDDEKAISAAGVMGFHKTAVNEHTKEVILEIGNFNIKKVRHTAKQTKLESMSSRQSSKKLGVGTQELGWTYLTNRIPNISNVKGMPKTIQKELAFDKKILNSLIGKELTNEEFSKLSSQMNSLGFVVKETTIIVPNYRHDIESQQDFNEEFIRLYGYDNFQPIAPSVQPSSVVVVNHKHKDIAAMGYQEVWTYSLISKERNIFNPFNFDETIELETFISKEREVIRNSMAMSLLEVIEYNSKRKMDEISIFDIGHINNGVFVAALASTTKTFKEMKQDVMNIIKKPVKFERATGTQFHEGVSALIKLEDKTIGWIGKVHPLLNSTEAFIAEIIIDQETNGVSFKTYDESQLKVRNITFELKDKEEIALHVEGIKTIPGIFSVKVSDIFIKDEIRKVTLAVKGDDSSIDEFDKRFN</sequence>
<evidence type="ECO:0000256" key="7">
    <source>
        <dbReference type="ARBA" id="ARBA00022555"/>
    </source>
</evidence>
<comment type="subunit">
    <text evidence="4">Tetramer of two alpha and two beta subunits.</text>
</comment>
<dbReference type="NCBIfam" id="TIGR00472">
    <property type="entry name" value="pheT_bact"/>
    <property type="match status" value="1"/>
</dbReference>
<dbReference type="InterPro" id="IPR009061">
    <property type="entry name" value="DNA-bd_dom_put_sf"/>
</dbReference>
<dbReference type="Pfam" id="PF03484">
    <property type="entry name" value="B5"/>
    <property type="match status" value="1"/>
</dbReference>
<feature type="domain" description="B5" evidence="20">
    <location>
        <begin position="393"/>
        <end position="467"/>
    </location>
</feature>
<keyword evidence="12" id="KW-0460">Magnesium</keyword>
<dbReference type="GO" id="GO:0004826">
    <property type="term" value="F:phenylalanine-tRNA ligase activity"/>
    <property type="evidence" value="ECO:0007669"/>
    <property type="project" value="UniProtKB-EC"/>
</dbReference>
<dbReference type="PANTHER" id="PTHR10947:SF0">
    <property type="entry name" value="PHENYLALANINE--TRNA LIGASE BETA SUBUNIT"/>
    <property type="match status" value="1"/>
</dbReference>
<dbReference type="PANTHER" id="PTHR10947">
    <property type="entry name" value="PHENYLALANYL-TRNA SYNTHETASE BETA CHAIN AND LEUCINE-RICH REPEAT-CONTAINING PROTEIN 47"/>
    <property type="match status" value="1"/>
</dbReference>
<dbReference type="PROSITE" id="PS50886">
    <property type="entry name" value="TRBD"/>
    <property type="match status" value="1"/>
</dbReference>
<dbReference type="EMBL" id="PSZP01000023">
    <property type="protein sequence ID" value="TCG10753.1"/>
    <property type="molecule type" value="Genomic_DNA"/>
</dbReference>
<evidence type="ECO:0000256" key="17">
    <source>
        <dbReference type="ARBA" id="ARBA00049255"/>
    </source>
</evidence>
<keyword evidence="8 21" id="KW-0436">Ligase</keyword>
<evidence type="ECO:0000256" key="1">
    <source>
        <dbReference type="ARBA" id="ARBA00001946"/>
    </source>
</evidence>
<dbReference type="Pfam" id="PF03483">
    <property type="entry name" value="B3_4"/>
    <property type="match status" value="1"/>
</dbReference>
<feature type="domain" description="TRNA-binding" evidence="19">
    <location>
        <begin position="40"/>
        <end position="151"/>
    </location>
</feature>
<dbReference type="InterPro" id="IPR002547">
    <property type="entry name" value="tRNA-bd_dom"/>
</dbReference>
<evidence type="ECO:0000256" key="3">
    <source>
        <dbReference type="ARBA" id="ARBA00008653"/>
    </source>
</evidence>
<evidence type="ECO:0000313" key="22">
    <source>
        <dbReference type="Proteomes" id="UP000291072"/>
    </source>
</evidence>
<evidence type="ECO:0000256" key="8">
    <source>
        <dbReference type="ARBA" id="ARBA00022598"/>
    </source>
</evidence>
<dbReference type="GO" id="GO:0009328">
    <property type="term" value="C:phenylalanine-tRNA ligase complex"/>
    <property type="evidence" value="ECO:0007669"/>
    <property type="project" value="TreeGrafter"/>
</dbReference>
<evidence type="ECO:0000256" key="9">
    <source>
        <dbReference type="ARBA" id="ARBA00022723"/>
    </source>
</evidence>